<dbReference type="PANTHER" id="PTHR25462">
    <property type="entry name" value="BONUS, ISOFORM C-RELATED"/>
    <property type="match status" value="1"/>
</dbReference>
<dbReference type="AlphaFoldDB" id="A0A8S3T4F3"/>
<dbReference type="InterPro" id="IPR000315">
    <property type="entry name" value="Znf_B-box"/>
</dbReference>
<dbReference type="PROSITE" id="PS50119">
    <property type="entry name" value="ZF_BBOX"/>
    <property type="match status" value="1"/>
</dbReference>
<feature type="coiled-coil region" evidence="2">
    <location>
        <begin position="119"/>
        <end position="164"/>
    </location>
</feature>
<keyword evidence="1" id="KW-0863">Zinc-finger</keyword>
<dbReference type="PANTHER" id="PTHR25462:SF296">
    <property type="entry name" value="MEIOTIC P26, ISOFORM F"/>
    <property type="match status" value="1"/>
</dbReference>
<dbReference type="GO" id="GO:0008270">
    <property type="term" value="F:zinc ion binding"/>
    <property type="evidence" value="ECO:0007669"/>
    <property type="project" value="UniProtKB-KW"/>
</dbReference>
<evidence type="ECO:0000256" key="2">
    <source>
        <dbReference type="SAM" id="Coils"/>
    </source>
</evidence>
<dbReference type="Proteomes" id="UP000683360">
    <property type="component" value="Unassembled WGS sequence"/>
</dbReference>
<evidence type="ECO:0000259" key="3">
    <source>
        <dbReference type="PROSITE" id="PS50119"/>
    </source>
</evidence>
<evidence type="ECO:0000256" key="1">
    <source>
        <dbReference type="PROSITE-ProRule" id="PRU00024"/>
    </source>
</evidence>
<keyword evidence="5" id="KW-1185">Reference proteome</keyword>
<evidence type="ECO:0000313" key="4">
    <source>
        <dbReference type="EMBL" id="CAG2226362.1"/>
    </source>
</evidence>
<keyword evidence="1" id="KW-0862">Zinc</keyword>
<dbReference type="InterPro" id="IPR047153">
    <property type="entry name" value="TRIM45/56/19-like"/>
</dbReference>
<name>A0A8S3T4F3_MYTED</name>
<dbReference type="EMBL" id="CAJPWZ010001895">
    <property type="protein sequence ID" value="CAG2226362.1"/>
    <property type="molecule type" value="Genomic_DNA"/>
</dbReference>
<reference evidence="4" key="1">
    <citation type="submission" date="2021-03" db="EMBL/GenBank/DDBJ databases">
        <authorList>
            <person name="Bekaert M."/>
        </authorList>
    </citation>
    <scope>NUCLEOTIDE SEQUENCE</scope>
</reference>
<comment type="caution">
    <text evidence="4">The sequence shown here is derived from an EMBL/GenBank/DDBJ whole genome shotgun (WGS) entry which is preliminary data.</text>
</comment>
<evidence type="ECO:0000313" key="5">
    <source>
        <dbReference type="Proteomes" id="UP000683360"/>
    </source>
</evidence>
<keyword evidence="1" id="KW-0479">Metal-binding</keyword>
<gene>
    <name evidence="4" type="ORF">MEDL_39448</name>
</gene>
<sequence>MSESTALCSVCGRRHLSKSSIVWCVDCCEGLCLDCKEHHSLLKATRNHNIISITEYQQLPRNVLDISQHCTKHDEIFQTFCKKHDCPCCRKCVIETHNNCIDLIAIEDYTKDVKSSVRYNELEEMLNEMAENIKKIRLNRQENMASLKKERKRIEQDIDQMRIQFVNHLDKLQADVIQDLYAKEANEIKRCKK</sequence>
<dbReference type="Gene3D" id="3.30.160.60">
    <property type="entry name" value="Classic Zinc Finger"/>
    <property type="match status" value="1"/>
</dbReference>
<dbReference type="OrthoDB" id="6104674at2759"/>
<feature type="domain" description="B box-type" evidence="3">
    <location>
        <begin position="3"/>
        <end position="53"/>
    </location>
</feature>
<organism evidence="4 5">
    <name type="scientific">Mytilus edulis</name>
    <name type="common">Blue mussel</name>
    <dbReference type="NCBI Taxonomy" id="6550"/>
    <lineage>
        <taxon>Eukaryota</taxon>
        <taxon>Metazoa</taxon>
        <taxon>Spiralia</taxon>
        <taxon>Lophotrochozoa</taxon>
        <taxon>Mollusca</taxon>
        <taxon>Bivalvia</taxon>
        <taxon>Autobranchia</taxon>
        <taxon>Pteriomorphia</taxon>
        <taxon>Mytilida</taxon>
        <taxon>Mytiloidea</taxon>
        <taxon>Mytilidae</taxon>
        <taxon>Mytilinae</taxon>
        <taxon>Mytilus</taxon>
    </lineage>
</organism>
<protein>
    <recommendedName>
        <fullName evidence="3">B box-type domain-containing protein</fullName>
    </recommendedName>
</protein>
<keyword evidence="2" id="KW-0175">Coiled coil</keyword>
<dbReference type="CDD" id="cd19757">
    <property type="entry name" value="Bbox1"/>
    <property type="match status" value="1"/>
</dbReference>
<proteinExistence type="predicted"/>
<accession>A0A8S3T4F3</accession>